<keyword evidence="1" id="KW-0479">Metal-binding</keyword>
<name>A0A5B8MZI2_9CHLO</name>
<evidence type="ECO:0000313" key="5">
    <source>
        <dbReference type="EMBL" id="QDZ25761.1"/>
    </source>
</evidence>
<keyword evidence="6" id="KW-1185">Reference proteome</keyword>
<organism evidence="5 6">
    <name type="scientific">Chloropicon primus</name>
    <dbReference type="NCBI Taxonomy" id="1764295"/>
    <lineage>
        <taxon>Eukaryota</taxon>
        <taxon>Viridiplantae</taxon>
        <taxon>Chlorophyta</taxon>
        <taxon>Chloropicophyceae</taxon>
        <taxon>Chloropicales</taxon>
        <taxon>Chloropicaceae</taxon>
        <taxon>Chloropicon</taxon>
    </lineage>
</organism>
<sequence length="565" mass="64624">MTAGTTSKSRTRKAASKRQRRQSTRTTPPKRPTPAPTANHEGLGLVCQGCKVAWSSEEDKDEDKWMMWVTCGYCERWYHYECALKSIGKNEDASTLYRDGFACTHCRNKRKKVKLVKAMARPSKFLSYLEVDPVWWQKLPEQLRQEKEKLGLFMSAEAEAISRDHLKAWDVSAKPFRKPDAALVKRIELIGCHVEIKDDLNRGGGEGKNKSRFKTCVVVNHEERRGQDHHQTFQVFSENTLREAEVFMMDTTRFRHRGHLEESEWGKLRDKISKLRAGEPLASAEGSEEPGRQKKRPFPSPKKHKSVVLASEASFHEMSWGKRRRSHHPTAREAEDAEEGNPGPTLRAADDLFRALEANWKRMQSSMNAIRATKEVLCSERDKERVSNLFREIEDRAGEGAFDRDDGDDGDGHIDHVRLLDMESANNTYLEEVSKEMIDADIRGELADATELCMDIYSLRMFTFSESDEVAGLIPCIIKSLRSHPLALVRRGVEGLLKEVPGLLQAARVVPKRKWEAYRNHVRVARERVAKFYHNKDFKVVKTDLIVREGPDGQPKVELSVKEMG</sequence>
<reference evidence="5 6" key="1">
    <citation type="submission" date="2018-07" db="EMBL/GenBank/DDBJ databases">
        <title>The complete nuclear genome of the prasinophyte Chloropicon primus (CCMP1205).</title>
        <authorList>
            <person name="Pombert J.-F."/>
            <person name="Otis C."/>
            <person name="Turmel M."/>
            <person name="Lemieux C."/>
        </authorList>
    </citation>
    <scope>NUCLEOTIDE SEQUENCE [LARGE SCALE GENOMIC DNA]</scope>
    <source>
        <strain evidence="5 6">CCMP1205</strain>
    </source>
</reference>
<evidence type="ECO:0000256" key="1">
    <source>
        <dbReference type="ARBA" id="ARBA00022723"/>
    </source>
</evidence>
<evidence type="ECO:0000256" key="4">
    <source>
        <dbReference type="SAM" id="MobiDB-lite"/>
    </source>
</evidence>
<feature type="compositionally biased region" description="Basic residues" evidence="4">
    <location>
        <begin position="9"/>
        <end position="23"/>
    </location>
</feature>
<protein>
    <recommendedName>
        <fullName evidence="7">PHD-type domain-containing protein</fullName>
    </recommendedName>
</protein>
<dbReference type="EMBL" id="CP031051">
    <property type="protein sequence ID" value="QDZ25761.1"/>
    <property type="molecule type" value="Genomic_DNA"/>
</dbReference>
<dbReference type="AlphaFoldDB" id="A0A5B8MZI2"/>
<feature type="region of interest" description="Disordered" evidence="4">
    <location>
        <begin position="276"/>
        <end position="347"/>
    </location>
</feature>
<keyword evidence="3" id="KW-0862">Zinc</keyword>
<dbReference type="GO" id="GO:0008270">
    <property type="term" value="F:zinc ion binding"/>
    <property type="evidence" value="ECO:0007669"/>
    <property type="project" value="UniProtKB-KW"/>
</dbReference>
<feature type="region of interest" description="Disordered" evidence="4">
    <location>
        <begin position="1"/>
        <end position="40"/>
    </location>
</feature>
<dbReference type="InterPro" id="IPR019786">
    <property type="entry name" value="Zinc_finger_PHD-type_CS"/>
</dbReference>
<accession>A0A5B8MZI2</accession>
<feature type="compositionally biased region" description="Basic residues" evidence="4">
    <location>
        <begin position="293"/>
        <end position="306"/>
    </location>
</feature>
<dbReference type="PROSITE" id="PS01359">
    <property type="entry name" value="ZF_PHD_1"/>
    <property type="match status" value="1"/>
</dbReference>
<dbReference type="CDD" id="cd15517">
    <property type="entry name" value="PHD_TCF19_like"/>
    <property type="match status" value="1"/>
</dbReference>
<dbReference type="SUPFAM" id="SSF57903">
    <property type="entry name" value="FYVE/PHD zinc finger"/>
    <property type="match status" value="1"/>
</dbReference>
<evidence type="ECO:0000313" key="6">
    <source>
        <dbReference type="Proteomes" id="UP000316726"/>
    </source>
</evidence>
<gene>
    <name evidence="5" type="ORF">A3770_18p82790</name>
</gene>
<evidence type="ECO:0000256" key="3">
    <source>
        <dbReference type="ARBA" id="ARBA00022833"/>
    </source>
</evidence>
<proteinExistence type="predicted"/>
<keyword evidence="2" id="KW-0863">Zinc-finger</keyword>
<evidence type="ECO:0000256" key="2">
    <source>
        <dbReference type="ARBA" id="ARBA00022771"/>
    </source>
</evidence>
<dbReference type="Proteomes" id="UP000316726">
    <property type="component" value="Chromosome 18"/>
</dbReference>
<dbReference type="Gene3D" id="2.60.120.650">
    <property type="entry name" value="Cupin"/>
    <property type="match status" value="1"/>
</dbReference>
<evidence type="ECO:0008006" key="7">
    <source>
        <dbReference type="Google" id="ProtNLM"/>
    </source>
</evidence>
<dbReference type="InterPro" id="IPR011011">
    <property type="entry name" value="Znf_FYVE_PHD"/>
</dbReference>